<evidence type="ECO:0000259" key="16">
    <source>
        <dbReference type="PROSITE" id="PS51193"/>
    </source>
</evidence>
<dbReference type="Gene3D" id="1.10.275.40">
    <property type="match status" value="1"/>
</dbReference>
<evidence type="ECO:0000256" key="12">
    <source>
        <dbReference type="ARBA" id="ARBA00023125"/>
    </source>
</evidence>
<dbReference type="InterPro" id="IPR006554">
    <property type="entry name" value="Helicase-like_DEXD_c2"/>
</dbReference>
<evidence type="ECO:0000256" key="4">
    <source>
        <dbReference type="ARBA" id="ARBA00022741"/>
    </source>
</evidence>
<dbReference type="GO" id="GO:0046872">
    <property type="term" value="F:metal ion binding"/>
    <property type="evidence" value="ECO:0007669"/>
    <property type="project" value="UniProtKB-KW"/>
</dbReference>
<dbReference type="SMART" id="SM00491">
    <property type="entry name" value="HELICc2"/>
    <property type="match status" value="1"/>
</dbReference>
<sequence>MRVYRCKLSVRALVESVWIGGDLVSTAPSIERANLGSRIHRMLQSSAQGDYESEVFLKLSSELDDILFEIEGRADGVRKEDDQVTIEEIKTTAIPFSELNEPVMVHLAQAYCYGHMYLAEHVAPSIRIQMTYYQIDTEEIKQFDEEKTREELEAFYMDTLRRYVKWAALSRDLKISSSRTLKELKFPFPDYRSGQRDFAVAVYKTILDREKLFASAPTGIGKTISTLFPSLKAIGEGKAEKVFYLCAKNVTATVAYDTLRLLYKQEVSFKSVAITAKDKICFQDVRNCDPEVCPYAKGYYDRCQDALYELLQETQFIDREAVEKKAQEHLICPFELSLDASLYGDVIVCDYNYVFDPRVYLKRFFMEKGDYIFLVDEAHNLVDRARSMYSCELNKSAFLAAARNIPKQRKPLHAALRAVNREFLRLKKQCEEEGQNFIHQKEPISSIRQRLADVIEQMDIYLQSEHEDTWDEELRDLYFSCINYNRISEFYDEDFVTCYEKQSSDIVLKQLCLNPAHPLKETCAMGRSTVFFSATLSPIDYYLDLLGGTRKTRKLFLPSPFSAEKRKIVLCDAISTRYRNRDSSLHPIAAMIHAAVQAKTGNYIVFLPSYAYMKQVAQTFCEQFPDIHVSLQESGMKEEEKQHFLEHFNTTQELHVLFCVLGGMFSEGIDLKGEKLIGTIIVGVGLPQVNPQQELLREHFDEVNETGYAYAYQVPGMNKVLQAAGRVIRSHSDIGIVLLIDERFTTPFYQRLLPEHMRPFQIINDPTRLHAAVKQFWQQNS</sequence>
<name>A0A099I1J7_CLOIN</name>
<protein>
    <submittedName>
        <fullName evidence="17">Helicase</fullName>
    </submittedName>
</protein>
<dbReference type="GO" id="GO:0003677">
    <property type="term" value="F:DNA binding"/>
    <property type="evidence" value="ECO:0007669"/>
    <property type="project" value="UniProtKB-KW"/>
</dbReference>
<gene>
    <name evidence="17" type="ORF">CIAN88_20780</name>
</gene>
<evidence type="ECO:0000256" key="5">
    <source>
        <dbReference type="ARBA" id="ARBA00022763"/>
    </source>
</evidence>
<dbReference type="Pfam" id="PF13307">
    <property type="entry name" value="Helicase_C_2"/>
    <property type="match status" value="1"/>
</dbReference>
<evidence type="ECO:0000256" key="3">
    <source>
        <dbReference type="ARBA" id="ARBA00022723"/>
    </source>
</evidence>
<dbReference type="InterPro" id="IPR027417">
    <property type="entry name" value="P-loop_NTPase"/>
</dbReference>
<dbReference type="Gene3D" id="1.10.30.20">
    <property type="entry name" value="Bacterial XPD DNA helicase, FeS cluster domain"/>
    <property type="match status" value="1"/>
</dbReference>
<evidence type="ECO:0000256" key="7">
    <source>
        <dbReference type="ARBA" id="ARBA00022806"/>
    </source>
</evidence>
<keyword evidence="5" id="KW-0227">DNA damage</keyword>
<keyword evidence="13" id="KW-0234">DNA repair</keyword>
<dbReference type="GO" id="GO:0016887">
    <property type="term" value="F:ATP hydrolysis activity"/>
    <property type="evidence" value="ECO:0007669"/>
    <property type="project" value="RHEA"/>
</dbReference>
<keyword evidence="14" id="KW-0413">Isomerase</keyword>
<evidence type="ECO:0000256" key="2">
    <source>
        <dbReference type="ARBA" id="ARBA00022722"/>
    </source>
</evidence>
<dbReference type="GO" id="GO:0006281">
    <property type="term" value="P:DNA repair"/>
    <property type="evidence" value="ECO:0007669"/>
    <property type="project" value="UniProtKB-KW"/>
</dbReference>
<dbReference type="AlphaFoldDB" id="A0A099I1J7"/>
<dbReference type="RefSeq" id="WP_044907928.1">
    <property type="nucleotide sequence ID" value="NZ_JQIF01000113.1"/>
</dbReference>
<dbReference type="PROSITE" id="PS51193">
    <property type="entry name" value="HELICASE_ATP_BIND_2"/>
    <property type="match status" value="1"/>
</dbReference>
<evidence type="ECO:0000313" key="17">
    <source>
        <dbReference type="EMBL" id="KGJ51406.1"/>
    </source>
</evidence>
<proteinExistence type="inferred from homology"/>
<comment type="caution">
    <text evidence="17">The sequence shown here is derived from an EMBL/GenBank/DDBJ whole genome shotgun (WGS) entry which is preliminary data.</text>
</comment>
<dbReference type="EMBL" id="JQIF01000113">
    <property type="protein sequence ID" value="KGJ51406.1"/>
    <property type="molecule type" value="Genomic_DNA"/>
</dbReference>
<keyword evidence="8" id="KW-0269">Exonuclease</keyword>
<evidence type="ECO:0000256" key="11">
    <source>
        <dbReference type="ARBA" id="ARBA00023014"/>
    </source>
</evidence>
<keyword evidence="12" id="KW-0238">DNA-binding</keyword>
<evidence type="ECO:0000256" key="13">
    <source>
        <dbReference type="ARBA" id="ARBA00023204"/>
    </source>
</evidence>
<keyword evidence="7 17" id="KW-0347">Helicase</keyword>
<dbReference type="SUPFAM" id="SSF52540">
    <property type="entry name" value="P-loop containing nucleoside triphosphate hydrolases"/>
    <property type="match status" value="1"/>
</dbReference>
<keyword evidence="4" id="KW-0547">Nucleotide-binding</keyword>
<keyword evidence="9" id="KW-0067">ATP-binding</keyword>
<keyword evidence="10" id="KW-0408">Iron</keyword>
<dbReference type="GO" id="GO:0051539">
    <property type="term" value="F:4 iron, 4 sulfur cluster binding"/>
    <property type="evidence" value="ECO:0007669"/>
    <property type="project" value="UniProtKB-KW"/>
</dbReference>
<organism evidence="17 18">
    <name type="scientific">Clostridium innocuum</name>
    <dbReference type="NCBI Taxonomy" id="1522"/>
    <lineage>
        <taxon>Bacteria</taxon>
        <taxon>Bacillati</taxon>
        <taxon>Bacillota</taxon>
        <taxon>Clostridia</taxon>
        <taxon>Eubacteriales</taxon>
        <taxon>Clostridiaceae</taxon>
        <taxon>Clostridium</taxon>
    </lineage>
</organism>
<dbReference type="Pfam" id="PF06733">
    <property type="entry name" value="DEAD_2"/>
    <property type="match status" value="1"/>
</dbReference>
<evidence type="ECO:0000313" key="18">
    <source>
        <dbReference type="Proteomes" id="UP000030008"/>
    </source>
</evidence>
<dbReference type="GO" id="GO:0005524">
    <property type="term" value="F:ATP binding"/>
    <property type="evidence" value="ECO:0007669"/>
    <property type="project" value="UniProtKB-KW"/>
</dbReference>
<dbReference type="InterPro" id="IPR038726">
    <property type="entry name" value="PDDEXK_AddAB-type"/>
</dbReference>
<keyword evidence="6" id="KW-0378">Hydrolase</keyword>
<dbReference type="SMART" id="SM00488">
    <property type="entry name" value="DEXDc2"/>
    <property type="match status" value="1"/>
</dbReference>
<dbReference type="InterPro" id="IPR045028">
    <property type="entry name" value="DinG/Rad3-like"/>
</dbReference>
<reference evidence="17 18" key="1">
    <citation type="submission" date="2014-08" db="EMBL/GenBank/DDBJ databases">
        <title>Clostridium innocuum, an unnegligible vancomycin-resistant pathogen causing extra-intestinal infections.</title>
        <authorList>
            <person name="Feng Y."/>
            <person name="Chiu C.-H."/>
        </authorList>
    </citation>
    <scope>NUCLEOTIDE SEQUENCE [LARGE SCALE GENOMIC DNA]</scope>
    <source>
        <strain evidence="17 18">AN88</strain>
    </source>
</reference>
<dbReference type="InterPro" id="IPR010614">
    <property type="entry name" value="RAD3-like_helicase_DEAD"/>
</dbReference>
<evidence type="ECO:0000256" key="8">
    <source>
        <dbReference type="ARBA" id="ARBA00022839"/>
    </source>
</evidence>
<dbReference type="GO" id="GO:0004527">
    <property type="term" value="F:exonuclease activity"/>
    <property type="evidence" value="ECO:0007669"/>
    <property type="project" value="UniProtKB-KW"/>
</dbReference>
<keyword evidence="11" id="KW-0411">Iron-sulfur</keyword>
<dbReference type="Gene3D" id="3.40.50.300">
    <property type="entry name" value="P-loop containing nucleotide triphosphate hydrolases"/>
    <property type="match status" value="2"/>
</dbReference>
<evidence type="ECO:0000256" key="10">
    <source>
        <dbReference type="ARBA" id="ARBA00023004"/>
    </source>
</evidence>
<evidence type="ECO:0000256" key="14">
    <source>
        <dbReference type="ARBA" id="ARBA00023235"/>
    </source>
</evidence>
<dbReference type="InterPro" id="IPR014013">
    <property type="entry name" value="Helic_SF1/SF2_ATP-bd_DinG/Rad3"/>
</dbReference>
<keyword evidence="1" id="KW-0004">4Fe-4S</keyword>
<feature type="domain" description="Helicase ATP-binding" evidence="16">
    <location>
        <begin position="181"/>
        <end position="438"/>
    </location>
</feature>
<comment type="similarity">
    <text evidence="15">Belongs to the helicase family. DinG subfamily.</text>
</comment>
<dbReference type="PANTHER" id="PTHR11472">
    <property type="entry name" value="DNA REPAIR DEAD HELICASE RAD3/XP-D SUBFAMILY MEMBER"/>
    <property type="match status" value="1"/>
</dbReference>
<evidence type="ECO:0000256" key="9">
    <source>
        <dbReference type="ARBA" id="ARBA00022840"/>
    </source>
</evidence>
<dbReference type="GO" id="GO:0043139">
    <property type="term" value="F:5'-3' DNA helicase activity"/>
    <property type="evidence" value="ECO:0007669"/>
    <property type="project" value="UniProtKB-EC"/>
</dbReference>
<dbReference type="InterPro" id="IPR006555">
    <property type="entry name" value="ATP-dep_Helicase_C"/>
</dbReference>
<evidence type="ECO:0000256" key="15">
    <source>
        <dbReference type="ARBA" id="ARBA00038058"/>
    </source>
</evidence>
<keyword evidence="3" id="KW-0479">Metal-binding</keyword>
<dbReference type="PANTHER" id="PTHR11472:SF34">
    <property type="entry name" value="REGULATOR OF TELOMERE ELONGATION HELICASE 1"/>
    <property type="match status" value="1"/>
</dbReference>
<dbReference type="Proteomes" id="UP000030008">
    <property type="component" value="Unassembled WGS sequence"/>
</dbReference>
<keyword evidence="2" id="KW-0540">Nuclease</keyword>
<dbReference type="Pfam" id="PF12705">
    <property type="entry name" value="PDDEXK_1"/>
    <property type="match status" value="1"/>
</dbReference>
<evidence type="ECO:0000256" key="1">
    <source>
        <dbReference type="ARBA" id="ARBA00022485"/>
    </source>
</evidence>
<evidence type="ECO:0000256" key="6">
    <source>
        <dbReference type="ARBA" id="ARBA00022801"/>
    </source>
</evidence>
<dbReference type="InterPro" id="IPR042493">
    <property type="entry name" value="XPD_DNA_FeS"/>
</dbReference>
<accession>A0A099I1J7</accession>